<name>A0A415NHE1_PHOVU</name>
<dbReference type="InterPro" id="IPR025562">
    <property type="entry name" value="Tae4"/>
</dbReference>
<dbReference type="Pfam" id="PF14113">
    <property type="entry name" value="Tae4"/>
    <property type="match status" value="1"/>
</dbReference>
<organism evidence="1 2">
    <name type="scientific">Phocaeicola vulgatus</name>
    <name type="common">Bacteroides vulgatus</name>
    <dbReference type="NCBI Taxonomy" id="821"/>
    <lineage>
        <taxon>Bacteria</taxon>
        <taxon>Pseudomonadati</taxon>
        <taxon>Bacteroidota</taxon>
        <taxon>Bacteroidia</taxon>
        <taxon>Bacteroidales</taxon>
        <taxon>Bacteroidaceae</taxon>
        <taxon>Phocaeicola</taxon>
    </lineage>
</organism>
<proteinExistence type="predicted"/>
<protein>
    <recommendedName>
        <fullName evidence="3">Type VI secretion system (T6SS), amidase effector protein 4</fullName>
    </recommendedName>
</protein>
<dbReference type="Gene3D" id="3.90.1720.70">
    <property type="match status" value="1"/>
</dbReference>
<evidence type="ECO:0000313" key="1">
    <source>
        <dbReference type="EMBL" id="KAB6554775.1"/>
    </source>
</evidence>
<accession>A0A415NHE1</accession>
<reference evidence="1 2" key="1">
    <citation type="journal article" date="2019" name="Nat. Med.">
        <title>A library of human gut bacterial isolates paired with longitudinal multiomics data enables mechanistic microbiome research.</title>
        <authorList>
            <person name="Poyet M."/>
            <person name="Groussin M."/>
            <person name="Gibbons S.M."/>
            <person name="Avila-Pacheco J."/>
            <person name="Jiang X."/>
            <person name="Kearney S.M."/>
            <person name="Perrotta A.R."/>
            <person name="Berdy B."/>
            <person name="Zhao S."/>
            <person name="Lieberman T.D."/>
            <person name="Swanson P.K."/>
            <person name="Smith M."/>
            <person name="Roesemann S."/>
            <person name="Alexander J.E."/>
            <person name="Rich S.A."/>
            <person name="Livny J."/>
            <person name="Vlamakis H."/>
            <person name="Clish C."/>
            <person name="Bullock K."/>
            <person name="Deik A."/>
            <person name="Scott J."/>
            <person name="Pierce K.A."/>
            <person name="Xavier R.J."/>
            <person name="Alm E.J."/>
        </authorList>
    </citation>
    <scope>NUCLEOTIDE SEQUENCE [LARGE SCALE GENOMIC DNA]</scope>
    <source>
        <strain evidence="1 2">BIOML-A111</strain>
    </source>
</reference>
<gene>
    <name evidence="1" type="ORF">GAY79_21775</name>
</gene>
<dbReference type="EMBL" id="WDAY01000083">
    <property type="protein sequence ID" value="KAB6554775.1"/>
    <property type="molecule type" value="Genomic_DNA"/>
</dbReference>
<dbReference type="Proteomes" id="UP000437431">
    <property type="component" value="Unassembled WGS sequence"/>
</dbReference>
<sequence length="202" mass="23414">MGKIIIEVDQMLTSSIEIKRPSWNDMFKFYPNSQIKTIDLYESIGGGLPQYYKNDPISWENSCAIRMSKALNYSGVSLPNAPSRGGTIIGKDKYKYWIRVADLKKYLYELFNKPDIEEKAGPNAVDKFNNKKGIIVFEVSGWGNASGHFTLWDGKHLIYPGNPNHDDPNSIYYYFNMKYSVHLSNNRKREIKTQRILLWELK</sequence>
<comment type="caution">
    <text evidence="1">The sequence shown here is derived from an EMBL/GenBank/DDBJ whole genome shotgun (WGS) entry which is preliminary data.</text>
</comment>
<dbReference type="AlphaFoldDB" id="A0A415NHE1"/>
<evidence type="ECO:0008006" key="3">
    <source>
        <dbReference type="Google" id="ProtNLM"/>
    </source>
</evidence>
<evidence type="ECO:0000313" key="2">
    <source>
        <dbReference type="Proteomes" id="UP000437431"/>
    </source>
</evidence>
<dbReference type="RefSeq" id="WP_005802619.1">
    <property type="nucleotide sequence ID" value="NZ_JABDSB010000071.1"/>
</dbReference>